<feature type="domain" description="FAD-binding FR-type" evidence="12">
    <location>
        <begin position="36"/>
        <end position="139"/>
    </location>
</feature>
<feature type="domain" description="2Fe-2S ferredoxin-type" evidence="11">
    <location>
        <begin position="289"/>
        <end position="374"/>
    </location>
</feature>
<dbReference type="InterPro" id="IPR012675">
    <property type="entry name" value="Beta-grasp_dom_sf"/>
</dbReference>
<dbReference type="InterPro" id="IPR001709">
    <property type="entry name" value="Flavoprot_Pyr_Nucl_cyt_Rdtase"/>
</dbReference>
<protein>
    <submittedName>
        <fullName evidence="13">Hybrid-cluster NAD(P)-dependent oxidoreductase</fullName>
    </submittedName>
</protein>
<dbReference type="CDD" id="cd06215">
    <property type="entry name" value="FNR_iron_sulfur_binding_1"/>
    <property type="match status" value="1"/>
</dbReference>
<comment type="similarity">
    <text evidence="10">In the N-terminal section; belongs to the FAD-binding oxidoreductase type 6 family.</text>
</comment>
<comment type="cofactor">
    <cofactor evidence="1">
        <name>FAD</name>
        <dbReference type="ChEBI" id="CHEBI:57692"/>
    </cofactor>
</comment>
<dbReference type="PROSITE" id="PS51384">
    <property type="entry name" value="FAD_FR"/>
    <property type="match status" value="1"/>
</dbReference>
<evidence type="ECO:0000256" key="2">
    <source>
        <dbReference type="ARBA" id="ARBA00022630"/>
    </source>
</evidence>
<keyword evidence="3" id="KW-0001">2Fe-2S</keyword>
<evidence type="ECO:0000256" key="5">
    <source>
        <dbReference type="ARBA" id="ARBA00022827"/>
    </source>
</evidence>
<dbReference type="Gene3D" id="3.40.50.80">
    <property type="entry name" value="Nucleotide-binding domain of ferredoxin-NADP reductase (FNR) module"/>
    <property type="match status" value="1"/>
</dbReference>
<keyword evidence="5" id="KW-0274">FAD</keyword>
<dbReference type="SUPFAM" id="SSF52343">
    <property type="entry name" value="Ferredoxin reductase-like, C-terminal NADP-linked domain"/>
    <property type="match status" value="1"/>
</dbReference>
<dbReference type="InterPro" id="IPR017938">
    <property type="entry name" value="Riboflavin_synthase-like_b-brl"/>
</dbReference>
<dbReference type="PANTHER" id="PTHR47354:SF6">
    <property type="entry name" value="NADH OXIDOREDUCTASE HCR"/>
    <property type="match status" value="1"/>
</dbReference>
<evidence type="ECO:0000313" key="13">
    <source>
        <dbReference type="EMBL" id="MCB6184977.1"/>
    </source>
</evidence>
<keyword evidence="2" id="KW-0285">Flavoprotein</keyword>
<dbReference type="Pfam" id="PF00111">
    <property type="entry name" value="Fer2"/>
    <property type="match status" value="1"/>
</dbReference>
<sequence>MNQLVNTHLAATGSTKVDPVLQAATWELPLPTAQTTGRHTLICRSVQQETHDVKTFTFSTPDYARFYFEPGQFLTLTLEINGEMVSRCYTISSSPTRPHSISITVKRVTDGLISNWLHDHLKVDDEVGAFDPAGEFTPVGIKAEKLLLLSAGSGITPSMSMARAYADLGIKKDIVFVHNARSPKDIIFHHELVRFTQLNPHFKLVTICDQPGEKSDYDGLIGRLDAAVLATHIPDFAEREVFVCGPAGYMSYVNKLLLDHGFPAKQYHQESFSIETVTPVTTETNPDTCKIELTKSGKTFEVKSTDNLMLMIKSQGVPVPSSCGQGVCGTCKTKLVSGQVEMKHQGGIRQREIDKGFILLCCSKPVTPKLVLEL</sequence>
<keyword evidence="6" id="KW-0560">Oxidoreductase</keyword>
<dbReference type="EMBL" id="JAJBZT010000011">
    <property type="protein sequence ID" value="MCB6184977.1"/>
    <property type="molecule type" value="Genomic_DNA"/>
</dbReference>
<comment type="cofactor">
    <cofactor evidence="9">
        <name>[2Fe-2S] cluster</name>
        <dbReference type="ChEBI" id="CHEBI:190135"/>
    </cofactor>
</comment>
<organism evidence="13 14">
    <name type="scientific">Leeia speluncae</name>
    <dbReference type="NCBI Taxonomy" id="2884804"/>
    <lineage>
        <taxon>Bacteria</taxon>
        <taxon>Pseudomonadati</taxon>
        <taxon>Pseudomonadota</taxon>
        <taxon>Betaproteobacteria</taxon>
        <taxon>Neisseriales</taxon>
        <taxon>Leeiaceae</taxon>
        <taxon>Leeia</taxon>
    </lineage>
</organism>
<dbReference type="PROSITE" id="PS51085">
    <property type="entry name" value="2FE2S_FER_2"/>
    <property type="match status" value="1"/>
</dbReference>
<evidence type="ECO:0000256" key="7">
    <source>
        <dbReference type="ARBA" id="ARBA00023004"/>
    </source>
</evidence>
<reference evidence="13" key="1">
    <citation type="submission" date="2021-10" db="EMBL/GenBank/DDBJ databases">
        <title>The complete genome sequence of Leeia sp. TBRC 13508.</title>
        <authorList>
            <person name="Charoenyingcharoen P."/>
            <person name="Yukphan P."/>
        </authorList>
    </citation>
    <scope>NUCLEOTIDE SEQUENCE</scope>
    <source>
        <strain evidence="13">TBRC 13508</strain>
    </source>
</reference>
<evidence type="ECO:0000256" key="4">
    <source>
        <dbReference type="ARBA" id="ARBA00022723"/>
    </source>
</evidence>
<gene>
    <name evidence="13" type="ORF">LIN78_15630</name>
</gene>
<dbReference type="Proteomes" id="UP001165395">
    <property type="component" value="Unassembled WGS sequence"/>
</dbReference>
<dbReference type="CDD" id="cd00207">
    <property type="entry name" value="fer2"/>
    <property type="match status" value="1"/>
</dbReference>
<dbReference type="Pfam" id="PF00175">
    <property type="entry name" value="NAD_binding_1"/>
    <property type="match status" value="1"/>
</dbReference>
<name>A0ABS8D9Z2_9NEIS</name>
<keyword evidence="14" id="KW-1185">Reference proteome</keyword>
<dbReference type="InterPro" id="IPR006058">
    <property type="entry name" value="2Fe2S_fd_BS"/>
</dbReference>
<keyword evidence="4" id="KW-0479">Metal-binding</keyword>
<evidence type="ECO:0000256" key="9">
    <source>
        <dbReference type="ARBA" id="ARBA00034078"/>
    </source>
</evidence>
<evidence type="ECO:0000259" key="12">
    <source>
        <dbReference type="PROSITE" id="PS51384"/>
    </source>
</evidence>
<keyword evidence="7" id="KW-0408">Iron</keyword>
<dbReference type="SUPFAM" id="SSF54292">
    <property type="entry name" value="2Fe-2S ferredoxin-like"/>
    <property type="match status" value="1"/>
</dbReference>
<dbReference type="PANTHER" id="PTHR47354">
    <property type="entry name" value="NADH OXIDOREDUCTASE HCR"/>
    <property type="match status" value="1"/>
</dbReference>
<dbReference type="Gene3D" id="3.10.20.30">
    <property type="match status" value="1"/>
</dbReference>
<dbReference type="InterPro" id="IPR001433">
    <property type="entry name" value="OxRdtase_FAD/NAD-bd"/>
</dbReference>
<dbReference type="Gene3D" id="2.40.30.10">
    <property type="entry name" value="Translation factors"/>
    <property type="match status" value="1"/>
</dbReference>
<dbReference type="RefSeq" id="WP_227181794.1">
    <property type="nucleotide sequence ID" value="NZ_JAJBZT010000011.1"/>
</dbReference>
<dbReference type="PRINTS" id="PR00371">
    <property type="entry name" value="FPNCR"/>
</dbReference>
<evidence type="ECO:0000259" key="11">
    <source>
        <dbReference type="PROSITE" id="PS51085"/>
    </source>
</evidence>
<evidence type="ECO:0000256" key="3">
    <source>
        <dbReference type="ARBA" id="ARBA00022714"/>
    </source>
</evidence>
<comment type="caution">
    <text evidence="13">The sequence shown here is derived from an EMBL/GenBank/DDBJ whole genome shotgun (WGS) entry which is preliminary data.</text>
</comment>
<dbReference type="Pfam" id="PF00970">
    <property type="entry name" value="FAD_binding_6"/>
    <property type="match status" value="1"/>
</dbReference>
<dbReference type="SUPFAM" id="SSF63380">
    <property type="entry name" value="Riboflavin synthase domain-like"/>
    <property type="match status" value="1"/>
</dbReference>
<evidence type="ECO:0000256" key="10">
    <source>
        <dbReference type="ARBA" id="ARBA00061434"/>
    </source>
</evidence>
<dbReference type="InterPro" id="IPR050415">
    <property type="entry name" value="MRET"/>
</dbReference>
<accession>A0ABS8D9Z2</accession>
<evidence type="ECO:0000313" key="14">
    <source>
        <dbReference type="Proteomes" id="UP001165395"/>
    </source>
</evidence>
<dbReference type="InterPro" id="IPR039261">
    <property type="entry name" value="FNR_nucleotide-bd"/>
</dbReference>
<dbReference type="InterPro" id="IPR008333">
    <property type="entry name" value="Cbr1-like_FAD-bd_dom"/>
</dbReference>
<evidence type="ECO:0000256" key="8">
    <source>
        <dbReference type="ARBA" id="ARBA00023014"/>
    </source>
</evidence>
<evidence type="ECO:0000256" key="1">
    <source>
        <dbReference type="ARBA" id="ARBA00001974"/>
    </source>
</evidence>
<proteinExistence type="inferred from homology"/>
<dbReference type="InterPro" id="IPR017927">
    <property type="entry name" value="FAD-bd_FR_type"/>
</dbReference>
<evidence type="ECO:0000256" key="6">
    <source>
        <dbReference type="ARBA" id="ARBA00023002"/>
    </source>
</evidence>
<dbReference type="PROSITE" id="PS00197">
    <property type="entry name" value="2FE2S_FER_1"/>
    <property type="match status" value="1"/>
</dbReference>
<dbReference type="InterPro" id="IPR001041">
    <property type="entry name" value="2Fe-2S_ferredoxin-type"/>
</dbReference>
<dbReference type="InterPro" id="IPR036010">
    <property type="entry name" value="2Fe-2S_ferredoxin-like_sf"/>
</dbReference>
<keyword evidence="8" id="KW-0411">Iron-sulfur</keyword>